<feature type="domain" description="Secretion system C-terminal sorting" evidence="1">
    <location>
        <begin position="443"/>
        <end position="518"/>
    </location>
</feature>
<dbReference type="InterPro" id="IPR026444">
    <property type="entry name" value="Secre_tail"/>
</dbReference>
<comment type="caution">
    <text evidence="2">The sequence shown here is derived from an EMBL/GenBank/DDBJ whole genome shotgun (WGS) entry which is preliminary data.</text>
</comment>
<dbReference type="Proteomes" id="UP000268469">
    <property type="component" value="Unassembled WGS sequence"/>
</dbReference>
<dbReference type="NCBIfam" id="TIGR04183">
    <property type="entry name" value="Por_Secre_tail"/>
    <property type="match status" value="1"/>
</dbReference>
<gene>
    <name evidence="2" type="ORF">DRP53_01190</name>
</gene>
<evidence type="ECO:0000259" key="1">
    <source>
        <dbReference type="Pfam" id="PF18962"/>
    </source>
</evidence>
<dbReference type="EMBL" id="QNBE01000006">
    <property type="protein sequence ID" value="RKX71572.1"/>
    <property type="molecule type" value="Genomic_DNA"/>
</dbReference>
<dbReference type="CDD" id="cd15482">
    <property type="entry name" value="Sialidase_non-viral"/>
    <property type="match status" value="1"/>
</dbReference>
<name>A0A660SM30_UNCW3</name>
<evidence type="ECO:0000313" key="2">
    <source>
        <dbReference type="EMBL" id="RKX71572.1"/>
    </source>
</evidence>
<sequence length="521" mass="58660">MEVMVILLIISPGDSIGWTYYDLQWVGNIRQMVWFDGLGNIHAVFTRAHETSPWPDRKCAYNFKKAGGGWYGDDPVSSKRSGYCAVGVKSNNAAVITFQTTDGSWVAVGEGPGQYLWTGHYVGPYVWPALAVDDRDYFHFLGVYQGEDSIYYLRSTDDGYTWTDTVLVNTPGQSPLPAYDIFADRWNSPGYVMMVWLEKIPGSQIGQNVWINVSTDNGETWQGRQNITNFTTSDTMVAFADCRPIFDKNGDPHVVFTAGYYQHPNLYVKSWIMHWSPSTGLTKVAGPFEVSGQPQAWCLSCNDPTLAVDTTNGYLYCIYHGFRDENQAQNGFYNAELYGMVSTDNGQTWGSQAPGDTGVNLTNTPGEGEDEEWHSVHPYVVDFPDSGRSLIITYIEDKDPGSIPHNQGEETKNPWRCYVVRTRRIGVEETPPPSPVATRLLDIYPNPARDGVRVRFTLGEEGRVRLGLYDITGRGIEPLIDERFTKGYHTKNFKFDLPSGVYFIQMEVEGYKGVERLILLR</sequence>
<dbReference type="Pfam" id="PF18962">
    <property type="entry name" value="Por_Secre_tail"/>
    <property type="match status" value="1"/>
</dbReference>
<dbReference type="Gene3D" id="2.120.10.10">
    <property type="match status" value="2"/>
</dbReference>
<dbReference type="SUPFAM" id="SSF50939">
    <property type="entry name" value="Sialidases"/>
    <property type="match status" value="1"/>
</dbReference>
<organism evidence="2 3">
    <name type="scientific">candidate division WOR-3 bacterium</name>
    <dbReference type="NCBI Taxonomy" id="2052148"/>
    <lineage>
        <taxon>Bacteria</taxon>
        <taxon>Bacteria division WOR-3</taxon>
    </lineage>
</organism>
<proteinExistence type="predicted"/>
<reference evidence="2 3" key="1">
    <citation type="submission" date="2018-06" db="EMBL/GenBank/DDBJ databases">
        <title>Extensive metabolic versatility and redundancy in microbially diverse, dynamic hydrothermal sediments.</title>
        <authorList>
            <person name="Dombrowski N."/>
            <person name="Teske A."/>
            <person name="Baker B.J."/>
        </authorList>
    </citation>
    <scope>NUCLEOTIDE SEQUENCE [LARGE SCALE GENOMIC DNA]</scope>
    <source>
        <strain evidence="2">B36_G15</strain>
    </source>
</reference>
<protein>
    <recommendedName>
        <fullName evidence="1">Secretion system C-terminal sorting domain-containing protein</fullName>
    </recommendedName>
</protein>
<dbReference type="AlphaFoldDB" id="A0A660SM30"/>
<dbReference type="InterPro" id="IPR036278">
    <property type="entry name" value="Sialidase_sf"/>
</dbReference>
<accession>A0A660SM30</accession>
<evidence type="ECO:0000313" key="3">
    <source>
        <dbReference type="Proteomes" id="UP000268469"/>
    </source>
</evidence>